<evidence type="ECO:0000256" key="6">
    <source>
        <dbReference type="ARBA" id="ARBA00022801"/>
    </source>
</evidence>
<dbReference type="OrthoDB" id="100605at2"/>
<dbReference type="EMBL" id="VRYZ01000002">
    <property type="protein sequence ID" value="TXS93522.1"/>
    <property type="molecule type" value="Genomic_DNA"/>
</dbReference>
<sequence>MGRAGHQARRGGSDRYPLTSRARPIRLRPSPDLPDRGKHMKPFYLIIRLTAALCAAALLMACSPEQAQQPEAAQSPATSAPRTAGADNPGEPPSARLPQDWVQPSHYDLHLNIDPRGESFSGTVQIDVNVAQRDSFWMHGNGLEISSARAILADGRELPLTWEQALPTGTVKVSAPQAIDGAATLAFSYSAPFNTSLEGLYKVESGGESYAFTQFEATSARLAFPSFDEPVFKVPFDIQLTVPADFSAITNTPERRVVDNGDGSKTITYATTKPLPTYLIAFAVGPFDVVEFDPIPATGQREQPLPLRGITTKGKGDEIRYALAHTAPIVAAMEDYFATPYPYAKLDIIAVPDFSAGAMENAGAITYREQLILLDDSAPVSQKRGFFVTHAHELAHHWFGNLVTPVWWDDIWLNESFATWNAYIILDSLYPDQHYRESLLNSSANVMVNDSLASARQIREPITRHEDIGSAFNGITYQKGGGVLSMFEAFLGRDSFRDGIRHYMQAFAFGNTTAHDFIGAIAEANPQVDSEDLKAAFRSFIEQPGLPMLNAALDCGDGAPRLDISQQRYLPAGSTGSSDQRWIVPACVSALQADGETSQCFLLKEAQQRVELNSEQCPQAVLPNTGGASYYRWSLPGEQWQALLERFDELTTSEQISVAGSLSAALNNGSLSLDQYLDTVGPLTRASSWRVAIAPRADLYKLKDHVLTGADREGLEARIRDWYRPVLADLEALPELNPDQQQFRMLLLSTLGLGANDTEIHARLVAAGEAFTGFGGDEQLHPDAIDANIRYIALLAGVEAHGKPFTDLLWQHFQASDNALLREYLLGAMAWSTDPEIAAAMRERILSPDLRDNEIFDILDNQMAHAETRDALFDWVGNHLDELLGRVDSWRKGQLPAYFDTFCSEDDARQVEATFAPIIDGLESGPRYLANSLETIRLCAAFAELHRPAQ</sequence>
<evidence type="ECO:0000256" key="1">
    <source>
        <dbReference type="ARBA" id="ARBA00000098"/>
    </source>
</evidence>
<proteinExistence type="inferred from homology"/>
<evidence type="ECO:0000256" key="13">
    <source>
        <dbReference type="SAM" id="MobiDB-lite"/>
    </source>
</evidence>
<dbReference type="PANTHER" id="PTHR11533:SF174">
    <property type="entry name" value="PUROMYCIN-SENSITIVE AMINOPEPTIDASE-RELATED"/>
    <property type="match status" value="1"/>
</dbReference>
<dbReference type="EC" id="3.4.11.-" evidence="12"/>
<evidence type="ECO:0000259" key="16">
    <source>
        <dbReference type="Pfam" id="PF17900"/>
    </source>
</evidence>
<evidence type="ECO:0000256" key="10">
    <source>
        <dbReference type="PIRSR" id="PIRSR634016-3"/>
    </source>
</evidence>
<comment type="catalytic activity">
    <reaction evidence="1">
        <text>Release of an N-terminal amino acid, Xaa-|-Yaa- from a peptide, amide or arylamide. Xaa is preferably Ala, but may be most amino acids including Pro (slow action). When a terminal hydrophobic residue is followed by a prolyl residue, the two may be released as an intact Xaa-Pro dipeptide.</text>
        <dbReference type="EC" id="3.4.11.2"/>
    </reaction>
</comment>
<dbReference type="InterPro" id="IPR050344">
    <property type="entry name" value="Peptidase_M1_aminopeptidases"/>
</dbReference>
<dbReference type="Gene3D" id="2.60.40.1730">
    <property type="entry name" value="tricorn interacting facor f3 domain"/>
    <property type="match status" value="1"/>
</dbReference>
<dbReference type="InterPro" id="IPR001930">
    <property type="entry name" value="Peptidase_M1"/>
</dbReference>
<feature type="domain" description="Aminopeptidase N-like N-terminal" evidence="16">
    <location>
        <begin position="103"/>
        <end position="279"/>
    </location>
</feature>
<keyword evidence="4 12" id="KW-0645">Protease</keyword>
<dbReference type="GO" id="GO:0006508">
    <property type="term" value="P:proteolysis"/>
    <property type="evidence" value="ECO:0007669"/>
    <property type="project" value="UniProtKB-KW"/>
</dbReference>
<evidence type="ECO:0000313" key="18">
    <source>
        <dbReference type="Proteomes" id="UP000321933"/>
    </source>
</evidence>
<evidence type="ECO:0000256" key="5">
    <source>
        <dbReference type="ARBA" id="ARBA00022723"/>
    </source>
</evidence>
<feature type="site" description="Transition state stabilizer" evidence="11">
    <location>
        <position position="477"/>
    </location>
</feature>
<keyword evidence="3 12" id="KW-0031">Aminopeptidase</keyword>
<feature type="binding site" evidence="10">
    <location>
        <position position="396"/>
    </location>
    <ligand>
        <name>Zn(2+)</name>
        <dbReference type="ChEBI" id="CHEBI:29105"/>
        <note>catalytic</note>
    </ligand>
</feature>
<feature type="binding site" evidence="10">
    <location>
        <position position="392"/>
    </location>
    <ligand>
        <name>Zn(2+)</name>
        <dbReference type="ChEBI" id="CHEBI:29105"/>
        <note>catalytic</note>
    </ligand>
</feature>
<dbReference type="GO" id="GO:0016285">
    <property type="term" value="F:alanyl aminopeptidase activity"/>
    <property type="evidence" value="ECO:0007669"/>
    <property type="project" value="UniProtKB-EC"/>
</dbReference>
<evidence type="ECO:0000256" key="4">
    <source>
        <dbReference type="ARBA" id="ARBA00022670"/>
    </source>
</evidence>
<comment type="similarity">
    <text evidence="2 12">Belongs to the peptidase M1 family.</text>
</comment>
<keyword evidence="18" id="KW-1185">Reference proteome</keyword>
<dbReference type="InterPro" id="IPR042097">
    <property type="entry name" value="Aminopeptidase_N-like_N_sf"/>
</dbReference>
<feature type="binding site" evidence="10">
    <location>
        <position position="415"/>
    </location>
    <ligand>
        <name>Zn(2+)</name>
        <dbReference type="ChEBI" id="CHEBI:29105"/>
        <note>catalytic</note>
    </ligand>
</feature>
<dbReference type="Pfam" id="PF17900">
    <property type="entry name" value="Peptidase_M1_N"/>
    <property type="match status" value="1"/>
</dbReference>
<evidence type="ECO:0000259" key="15">
    <source>
        <dbReference type="Pfam" id="PF11838"/>
    </source>
</evidence>
<dbReference type="InterPro" id="IPR045357">
    <property type="entry name" value="Aminopeptidase_N-like_N"/>
</dbReference>
<dbReference type="SUPFAM" id="SSF55486">
    <property type="entry name" value="Metalloproteases ('zincins'), catalytic domain"/>
    <property type="match status" value="1"/>
</dbReference>
<feature type="domain" description="Peptidase M1 membrane alanine aminopeptidase" evidence="14">
    <location>
        <begin position="321"/>
        <end position="526"/>
    </location>
</feature>
<evidence type="ECO:0000259" key="14">
    <source>
        <dbReference type="Pfam" id="PF01433"/>
    </source>
</evidence>
<organism evidence="17 18">
    <name type="scientific">Parahaliea aestuarii</name>
    <dbReference type="NCBI Taxonomy" id="1852021"/>
    <lineage>
        <taxon>Bacteria</taxon>
        <taxon>Pseudomonadati</taxon>
        <taxon>Pseudomonadota</taxon>
        <taxon>Gammaproteobacteria</taxon>
        <taxon>Cellvibrionales</taxon>
        <taxon>Halieaceae</taxon>
        <taxon>Parahaliea</taxon>
    </lineage>
</organism>
<keyword evidence="5 10" id="KW-0479">Metal-binding</keyword>
<dbReference type="GO" id="GO:0042277">
    <property type="term" value="F:peptide binding"/>
    <property type="evidence" value="ECO:0007669"/>
    <property type="project" value="TreeGrafter"/>
</dbReference>
<evidence type="ECO:0000256" key="3">
    <source>
        <dbReference type="ARBA" id="ARBA00022438"/>
    </source>
</evidence>
<name>A0A5C9A0W0_9GAMM</name>
<dbReference type="GO" id="GO:0043171">
    <property type="term" value="P:peptide catabolic process"/>
    <property type="evidence" value="ECO:0007669"/>
    <property type="project" value="TreeGrafter"/>
</dbReference>
<dbReference type="FunFam" id="1.10.390.10:FF:000013">
    <property type="entry name" value="Aminopeptidase N"/>
    <property type="match status" value="1"/>
</dbReference>
<dbReference type="InterPro" id="IPR024571">
    <property type="entry name" value="ERAP1-like_C_dom"/>
</dbReference>
<dbReference type="InterPro" id="IPR014782">
    <property type="entry name" value="Peptidase_M1_dom"/>
</dbReference>
<protein>
    <recommendedName>
        <fullName evidence="12">Aminopeptidase</fullName>
        <ecNumber evidence="12">3.4.11.-</ecNumber>
    </recommendedName>
</protein>
<evidence type="ECO:0000256" key="9">
    <source>
        <dbReference type="PIRSR" id="PIRSR634016-1"/>
    </source>
</evidence>
<dbReference type="GO" id="GO:0070006">
    <property type="term" value="F:metalloaminopeptidase activity"/>
    <property type="evidence" value="ECO:0007669"/>
    <property type="project" value="TreeGrafter"/>
</dbReference>
<dbReference type="Pfam" id="PF11838">
    <property type="entry name" value="ERAP1_C"/>
    <property type="match status" value="1"/>
</dbReference>
<evidence type="ECO:0000256" key="12">
    <source>
        <dbReference type="RuleBase" id="RU364040"/>
    </source>
</evidence>
<dbReference type="Proteomes" id="UP000321933">
    <property type="component" value="Unassembled WGS sequence"/>
</dbReference>
<dbReference type="InterPro" id="IPR027268">
    <property type="entry name" value="Peptidase_M4/M1_CTD_sf"/>
</dbReference>
<comment type="caution">
    <text evidence="17">The sequence shown here is derived from an EMBL/GenBank/DDBJ whole genome shotgun (WGS) entry which is preliminary data.</text>
</comment>
<dbReference type="PANTHER" id="PTHR11533">
    <property type="entry name" value="PROTEASE M1 ZINC METALLOPROTEASE"/>
    <property type="match status" value="1"/>
</dbReference>
<feature type="compositionally biased region" description="Low complexity" evidence="13">
    <location>
        <begin position="69"/>
        <end position="81"/>
    </location>
</feature>
<gene>
    <name evidence="17" type="ORF">FVW59_06765</name>
</gene>
<feature type="region of interest" description="Disordered" evidence="13">
    <location>
        <begin position="69"/>
        <end position="100"/>
    </location>
</feature>
<feature type="region of interest" description="Disordered" evidence="13">
    <location>
        <begin position="1"/>
        <end position="34"/>
    </location>
</feature>
<keyword evidence="8 12" id="KW-0482">Metalloprotease</keyword>
<dbReference type="GO" id="GO:0005615">
    <property type="term" value="C:extracellular space"/>
    <property type="evidence" value="ECO:0007669"/>
    <property type="project" value="TreeGrafter"/>
</dbReference>
<dbReference type="GO" id="GO:0008270">
    <property type="term" value="F:zinc ion binding"/>
    <property type="evidence" value="ECO:0007669"/>
    <property type="project" value="UniProtKB-UniRule"/>
</dbReference>
<dbReference type="Gene3D" id="1.25.50.20">
    <property type="match status" value="1"/>
</dbReference>
<evidence type="ECO:0000256" key="2">
    <source>
        <dbReference type="ARBA" id="ARBA00010136"/>
    </source>
</evidence>
<comment type="cofactor">
    <cofactor evidence="10 12">
        <name>Zn(2+)</name>
        <dbReference type="ChEBI" id="CHEBI:29105"/>
    </cofactor>
    <text evidence="10 12">Binds 1 zinc ion per subunit.</text>
</comment>
<evidence type="ECO:0000256" key="11">
    <source>
        <dbReference type="PIRSR" id="PIRSR634016-4"/>
    </source>
</evidence>
<accession>A0A5C9A0W0</accession>
<feature type="active site" description="Proton acceptor" evidence="9">
    <location>
        <position position="393"/>
    </location>
</feature>
<dbReference type="SUPFAM" id="SSF63737">
    <property type="entry name" value="Leukotriene A4 hydrolase N-terminal domain"/>
    <property type="match status" value="1"/>
</dbReference>
<dbReference type="AlphaFoldDB" id="A0A5C9A0W0"/>
<dbReference type="Gene3D" id="1.10.390.10">
    <property type="entry name" value="Neutral Protease Domain 2"/>
    <property type="match status" value="1"/>
</dbReference>
<keyword evidence="7 10" id="KW-0862">Zinc</keyword>
<feature type="domain" description="ERAP1-like C-terminal" evidence="15">
    <location>
        <begin position="621"/>
        <end position="937"/>
    </location>
</feature>
<dbReference type="PRINTS" id="PR00756">
    <property type="entry name" value="ALADIPTASE"/>
</dbReference>
<keyword evidence="6 12" id="KW-0378">Hydrolase</keyword>
<dbReference type="GO" id="GO:0005737">
    <property type="term" value="C:cytoplasm"/>
    <property type="evidence" value="ECO:0007669"/>
    <property type="project" value="TreeGrafter"/>
</dbReference>
<dbReference type="Pfam" id="PF01433">
    <property type="entry name" value="Peptidase_M1"/>
    <property type="match status" value="1"/>
</dbReference>
<reference evidence="17 18" key="1">
    <citation type="submission" date="2019-08" db="EMBL/GenBank/DDBJ databases">
        <title>Parahaliea maris sp. nov., isolated from the surface seawater.</title>
        <authorList>
            <person name="Liu Y."/>
        </authorList>
    </citation>
    <scope>NUCLEOTIDE SEQUENCE [LARGE SCALE GENOMIC DNA]</scope>
    <source>
        <strain evidence="17 18">S2-26</strain>
    </source>
</reference>
<dbReference type="InterPro" id="IPR034016">
    <property type="entry name" value="M1_APN-typ"/>
</dbReference>
<evidence type="ECO:0000256" key="7">
    <source>
        <dbReference type="ARBA" id="ARBA00022833"/>
    </source>
</evidence>
<evidence type="ECO:0000313" key="17">
    <source>
        <dbReference type="EMBL" id="TXS93522.1"/>
    </source>
</evidence>
<dbReference type="CDD" id="cd09601">
    <property type="entry name" value="M1_APN-Q_like"/>
    <property type="match status" value="1"/>
</dbReference>
<dbReference type="GO" id="GO:0016020">
    <property type="term" value="C:membrane"/>
    <property type="evidence" value="ECO:0007669"/>
    <property type="project" value="TreeGrafter"/>
</dbReference>
<evidence type="ECO:0000256" key="8">
    <source>
        <dbReference type="ARBA" id="ARBA00023049"/>
    </source>
</evidence>